<organism evidence="2 3">
    <name type="scientific">Bacillus thermozeamaize</name>
    <dbReference type="NCBI Taxonomy" id="230954"/>
    <lineage>
        <taxon>Bacteria</taxon>
        <taxon>Bacillati</taxon>
        <taxon>Bacillota</taxon>
        <taxon>Bacilli</taxon>
        <taxon>Bacillales</taxon>
        <taxon>Bacillaceae</taxon>
        <taxon>Bacillus</taxon>
    </lineage>
</organism>
<protein>
    <recommendedName>
        <fullName evidence="4">DUF456 domain-containing protein</fullName>
    </recommendedName>
</protein>
<dbReference type="PANTHER" id="PTHR39165">
    <property type="entry name" value="IG HYPOTHETICAL 17883"/>
    <property type="match status" value="1"/>
</dbReference>
<name>A0A1Y3PMU5_9BACI</name>
<dbReference type="PANTHER" id="PTHR39165:SF1">
    <property type="entry name" value="DUF456 DOMAIN-CONTAINING PROTEIN"/>
    <property type="match status" value="1"/>
</dbReference>
<evidence type="ECO:0000313" key="3">
    <source>
        <dbReference type="Proteomes" id="UP000196475"/>
    </source>
</evidence>
<comment type="caution">
    <text evidence="2">The sequence shown here is derived from an EMBL/GenBank/DDBJ whole genome shotgun (WGS) entry which is preliminary data.</text>
</comment>
<keyword evidence="1" id="KW-0812">Transmembrane</keyword>
<dbReference type="InterPro" id="IPR007403">
    <property type="entry name" value="DUF456"/>
</dbReference>
<proteinExistence type="predicted"/>
<feature type="transmembrane region" description="Helical" evidence="1">
    <location>
        <begin position="49"/>
        <end position="74"/>
    </location>
</feature>
<feature type="transmembrane region" description="Helical" evidence="1">
    <location>
        <begin position="86"/>
        <end position="113"/>
    </location>
</feature>
<dbReference type="Pfam" id="PF04306">
    <property type="entry name" value="DUF456"/>
    <property type="match status" value="1"/>
</dbReference>
<sequence>MEWLVWGIILFLFVASFVGLAAPIIPSTPLILAGFLLYQFFIGDAPLGWGFWLTTLALTVLSFVIDYVSSGLFVKRYGGSRGSFWAAVLGVMFGPFLLGPFGLLLGPFLAVVLVELFHHQKITQAIRVGAASVVGFLGGSLFRGLIHLGMIIWFFVLVF</sequence>
<keyword evidence="1" id="KW-0472">Membrane</keyword>
<evidence type="ECO:0000256" key="1">
    <source>
        <dbReference type="SAM" id="Phobius"/>
    </source>
</evidence>
<dbReference type="AlphaFoldDB" id="A0A1Y3PMU5"/>
<feature type="transmembrane region" description="Helical" evidence="1">
    <location>
        <begin position="133"/>
        <end position="158"/>
    </location>
</feature>
<dbReference type="Proteomes" id="UP000196475">
    <property type="component" value="Unassembled WGS sequence"/>
</dbReference>
<evidence type="ECO:0008006" key="4">
    <source>
        <dbReference type="Google" id="ProtNLM"/>
    </source>
</evidence>
<gene>
    <name evidence="2" type="ORF">BAA01_06665</name>
</gene>
<reference evidence="3" key="1">
    <citation type="submission" date="2016-06" db="EMBL/GenBank/DDBJ databases">
        <authorList>
            <person name="Nascimento L."/>
            <person name="Pereira R.V."/>
            <person name="Martins L.F."/>
            <person name="Quaggio R.B."/>
            <person name="Silva A.M."/>
            <person name="Setubal J.C."/>
        </authorList>
    </citation>
    <scope>NUCLEOTIDE SEQUENCE [LARGE SCALE GENOMIC DNA]</scope>
</reference>
<dbReference type="EMBL" id="LZRT01000090">
    <property type="protein sequence ID" value="OUM86428.1"/>
    <property type="molecule type" value="Genomic_DNA"/>
</dbReference>
<accession>A0A1Y3PMU5</accession>
<keyword evidence="1" id="KW-1133">Transmembrane helix</keyword>
<evidence type="ECO:0000313" key="2">
    <source>
        <dbReference type="EMBL" id="OUM86428.1"/>
    </source>
</evidence>